<organism evidence="8 9">
    <name type="scientific">Nematostella vectensis</name>
    <name type="common">Starlet sea anemone</name>
    <dbReference type="NCBI Taxonomy" id="45351"/>
    <lineage>
        <taxon>Eukaryota</taxon>
        <taxon>Metazoa</taxon>
        <taxon>Cnidaria</taxon>
        <taxon>Anthozoa</taxon>
        <taxon>Hexacorallia</taxon>
        <taxon>Actiniaria</taxon>
        <taxon>Edwardsiidae</taxon>
        <taxon>Nematostella</taxon>
    </lineage>
</organism>
<dbReference type="Pfam" id="PF25390">
    <property type="entry name" value="WD40_RLD"/>
    <property type="match status" value="1"/>
</dbReference>
<protein>
    <recommendedName>
        <fullName evidence="7">FYVE-type domain-containing protein</fullName>
    </recommendedName>
</protein>
<feature type="repeat" description="RCC1" evidence="6">
    <location>
        <begin position="422"/>
        <end position="479"/>
    </location>
</feature>
<feature type="repeat" description="RCC1" evidence="6">
    <location>
        <begin position="314"/>
        <end position="366"/>
    </location>
</feature>
<name>A7RI68_NEMVE</name>
<accession>A7RI68</accession>
<reference evidence="8 9" key="1">
    <citation type="journal article" date="2007" name="Science">
        <title>Sea anemone genome reveals ancestral eumetazoan gene repertoire and genomic organization.</title>
        <authorList>
            <person name="Putnam N.H."/>
            <person name="Srivastava M."/>
            <person name="Hellsten U."/>
            <person name="Dirks B."/>
            <person name="Chapman J."/>
            <person name="Salamov A."/>
            <person name="Terry A."/>
            <person name="Shapiro H."/>
            <person name="Lindquist E."/>
            <person name="Kapitonov V.V."/>
            <person name="Jurka J."/>
            <person name="Genikhovich G."/>
            <person name="Grigoriev I.V."/>
            <person name="Lucas S.M."/>
            <person name="Steele R.E."/>
            <person name="Finnerty J.R."/>
            <person name="Technau U."/>
            <person name="Martindale M.Q."/>
            <person name="Rokhsar D.S."/>
        </authorList>
    </citation>
    <scope>NUCLEOTIDE SEQUENCE [LARGE SCALE GENOMIC DNA]</scope>
    <source>
        <strain evidence="9">CH2 X CH6</strain>
    </source>
</reference>
<gene>
    <name evidence="8" type="ORF">NEMVEDRAFT_v1g197485</name>
</gene>
<dbReference type="InterPro" id="IPR017455">
    <property type="entry name" value="Znf_FYVE-rel"/>
</dbReference>
<dbReference type="Proteomes" id="UP000001593">
    <property type="component" value="Unassembled WGS sequence"/>
</dbReference>
<sequence length="596" mass="65390">MAPFLEVSKLFLVSLILDYNNDFTAVSMFNATLGALRMMDEAKVLGSSRWRKSPSVTIDSSRFISNGRPHFRRFKLSKDLSSLEWDSPRKGKEKSVVPISMMIQLIIGQKTKVFESCQVPQYECLSFSIMYKVNNGPIRSLDIVCKSRREFDIWTCGIQALLSGFSDIQAMNKVDFEDSQDQTDSGTVEVEFGLLGQATVHVKEDACDIYTWGEGTNGMLGHGEDTQEAHPHVVEALLGKDIRKVACGATHTLALSKDGEVFSWGSGYGGRLGQGHLRDRFTPIRICGLESLNLTQVACNEFHSAAVCACSKQGALFSFGENDYGQLGIPEDKLLTSYIQCVSSLSEHKISRVACGSFHSAALAEHGSLWLWGCNESGQLGNGNYTSTSLPSLLEAGNDLRHDAVMEVACGDQHSAFITKKGRMFCCGDNTYGQLGAHLNDNQDDHVTYNVAVRVRVPTDFRCVHVACGDSHTAVVTDGGEIFTWGRGKGGRLGHGDNLNRHLPTEIEIGMEGKHVRGVSCGRAHTACTVTRAWVPDQEVKTCMACKTRFTTVRRRHHCRKCGGVFCGACSSKRVPILSLGYSAPNLAEIHFSEKM</sequence>
<evidence type="ECO:0000256" key="4">
    <source>
        <dbReference type="ARBA" id="ARBA00022833"/>
    </source>
</evidence>
<keyword evidence="9" id="KW-1185">Reference proteome</keyword>
<evidence type="ECO:0000256" key="6">
    <source>
        <dbReference type="PROSITE-ProRule" id="PRU00235"/>
    </source>
</evidence>
<dbReference type="PhylomeDB" id="A7RI68"/>
<evidence type="ECO:0000256" key="5">
    <source>
        <dbReference type="PROSITE-ProRule" id="PRU00091"/>
    </source>
</evidence>
<dbReference type="InterPro" id="IPR000306">
    <property type="entry name" value="Znf_FYVE"/>
</dbReference>
<dbReference type="Gene3D" id="2.130.10.30">
    <property type="entry name" value="Regulator of chromosome condensation 1/beta-lactamase-inhibitor protein II"/>
    <property type="match status" value="2"/>
</dbReference>
<dbReference type="CDD" id="cd13365">
    <property type="entry name" value="PH_PLC_plant-like"/>
    <property type="match status" value="1"/>
</dbReference>
<dbReference type="HOGENOM" id="CLU_417631_0_0_1"/>
<dbReference type="Pfam" id="PF01363">
    <property type="entry name" value="FYVE"/>
    <property type="match status" value="1"/>
</dbReference>
<dbReference type="OMA" id="HNISCGN"/>
<dbReference type="InParanoid" id="A7RI68"/>
<dbReference type="Gene3D" id="2.30.29.30">
    <property type="entry name" value="Pleckstrin-homology domain (PH domain)/Phosphotyrosine-binding domain (PTB)"/>
    <property type="match status" value="1"/>
</dbReference>
<dbReference type="PROSITE" id="PS50178">
    <property type="entry name" value="ZF_FYVE"/>
    <property type="match status" value="1"/>
</dbReference>
<feature type="repeat" description="RCC1" evidence="6">
    <location>
        <begin position="367"/>
        <end position="421"/>
    </location>
</feature>
<feature type="repeat" description="RCC1" evidence="6">
    <location>
        <begin position="480"/>
        <end position="532"/>
    </location>
</feature>
<dbReference type="InterPro" id="IPR009091">
    <property type="entry name" value="RCC1/BLIP-II"/>
</dbReference>
<dbReference type="SUPFAM" id="SSF57903">
    <property type="entry name" value="FYVE/PHD zinc finger"/>
    <property type="match status" value="1"/>
</dbReference>
<dbReference type="STRING" id="45351.A7RI68"/>
<keyword evidence="2" id="KW-0677">Repeat</keyword>
<dbReference type="SUPFAM" id="SSF50985">
    <property type="entry name" value="RCC1/BLIP-II"/>
    <property type="match status" value="1"/>
</dbReference>
<dbReference type="InterPro" id="IPR058923">
    <property type="entry name" value="RCC1-like_dom"/>
</dbReference>
<feature type="repeat" description="RCC1" evidence="6">
    <location>
        <begin position="207"/>
        <end position="258"/>
    </location>
</feature>
<evidence type="ECO:0000313" key="8">
    <source>
        <dbReference type="EMBL" id="EDO49099.1"/>
    </source>
</evidence>
<keyword evidence="3 5" id="KW-0863">Zinc-finger</keyword>
<dbReference type="EMBL" id="DS469511">
    <property type="protein sequence ID" value="EDO49099.1"/>
    <property type="molecule type" value="Genomic_DNA"/>
</dbReference>
<dbReference type="AlphaFoldDB" id="A7RI68"/>
<dbReference type="PRINTS" id="PR00633">
    <property type="entry name" value="RCCNDNSATION"/>
</dbReference>
<dbReference type="InterPro" id="IPR000408">
    <property type="entry name" value="Reg_chr_condens"/>
</dbReference>
<keyword evidence="1" id="KW-0479">Metal-binding</keyword>
<evidence type="ECO:0000313" key="9">
    <source>
        <dbReference type="Proteomes" id="UP000001593"/>
    </source>
</evidence>
<dbReference type="PANTHER" id="PTHR22870">
    <property type="entry name" value="REGULATOR OF CHROMOSOME CONDENSATION"/>
    <property type="match status" value="1"/>
</dbReference>
<dbReference type="PANTHER" id="PTHR22870:SF388">
    <property type="entry name" value="CLARET, ISOFORM A"/>
    <property type="match status" value="1"/>
</dbReference>
<dbReference type="InterPro" id="IPR051210">
    <property type="entry name" value="Ub_ligase/GEF_domain"/>
</dbReference>
<dbReference type="InterPro" id="IPR013083">
    <property type="entry name" value="Znf_RING/FYVE/PHD"/>
</dbReference>
<evidence type="ECO:0000256" key="1">
    <source>
        <dbReference type="ARBA" id="ARBA00022723"/>
    </source>
</evidence>
<dbReference type="GO" id="GO:0008270">
    <property type="term" value="F:zinc ion binding"/>
    <property type="evidence" value="ECO:0007669"/>
    <property type="project" value="UniProtKB-KW"/>
</dbReference>
<dbReference type="eggNOG" id="ENOG502QSCJ">
    <property type="taxonomic scope" value="Eukaryota"/>
</dbReference>
<dbReference type="PROSITE" id="PS50012">
    <property type="entry name" value="RCC1_3"/>
    <property type="match status" value="6"/>
</dbReference>
<feature type="domain" description="FYVE-type" evidence="7">
    <location>
        <begin position="537"/>
        <end position="577"/>
    </location>
</feature>
<dbReference type="SMART" id="SM00064">
    <property type="entry name" value="FYVE"/>
    <property type="match status" value="1"/>
</dbReference>
<evidence type="ECO:0000256" key="3">
    <source>
        <dbReference type="ARBA" id="ARBA00022771"/>
    </source>
</evidence>
<evidence type="ECO:0000259" key="7">
    <source>
        <dbReference type="PROSITE" id="PS50178"/>
    </source>
</evidence>
<evidence type="ECO:0000256" key="2">
    <source>
        <dbReference type="ARBA" id="ARBA00022737"/>
    </source>
</evidence>
<keyword evidence="4" id="KW-0862">Zinc</keyword>
<feature type="repeat" description="RCC1" evidence="6">
    <location>
        <begin position="259"/>
        <end position="310"/>
    </location>
</feature>
<dbReference type="Gene3D" id="3.30.40.10">
    <property type="entry name" value="Zinc/RING finger domain, C3HC4 (zinc finger)"/>
    <property type="match status" value="1"/>
</dbReference>
<dbReference type="SUPFAM" id="SSF50729">
    <property type="entry name" value="PH domain-like"/>
    <property type="match status" value="1"/>
</dbReference>
<dbReference type="PROSITE" id="PS00626">
    <property type="entry name" value="RCC1_2"/>
    <property type="match status" value="3"/>
</dbReference>
<dbReference type="InterPro" id="IPR011993">
    <property type="entry name" value="PH-like_dom_sf"/>
</dbReference>
<proteinExistence type="predicted"/>
<dbReference type="InterPro" id="IPR011011">
    <property type="entry name" value="Znf_FYVE_PHD"/>
</dbReference>